<evidence type="ECO:0000256" key="4">
    <source>
        <dbReference type="ARBA" id="ARBA00023080"/>
    </source>
</evidence>
<gene>
    <name evidence="6" type="ORF">TRIUR3_29369</name>
</gene>
<reference evidence="6" key="1">
    <citation type="journal article" date="2013" name="Nature">
        <title>Draft genome of the wheat A-genome progenitor Triticum urartu.</title>
        <authorList>
            <person name="Ling H.Q."/>
            <person name="Zhao S."/>
            <person name="Liu D."/>
            <person name="Wang J."/>
            <person name="Sun H."/>
            <person name="Zhang C."/>
            <person name="Fan H."/>
            <person name="Li D."/>
            <person name="Dong L."/>
            <person name="Tao Y."/>
            <person name="Gao C."/>
            <person name="Wu H."/>
            <person name="Li Y."/>
            <person name="Cui Y."/>
            <person name="Guo X."/>
            <person name="Zheng S."/>
            <person name="Wang B."/>
            <person name="Yu K."/>
            <person name="Liang Q."/>
            <person name="Yang W."/>
            <person name="Lou X."/>
            <person name="Chen J."/>
            <person name="Feng M."/>
            <person name="Jian J."/>
            <person name="Zhang X."/>
            <person name="Luo G."/>
            <person name="Jiang Y."/>
            <person name="Liu J."/>
            <person name="Wang Z."/>
            <person name="Sha Y."/>
            <person name="Zhang B."/>
            <person name="Wu H."/>
            <person name="Tang D."/>
            <person name="Shen Q."/>
            <person name="Xue P."/>
            <person name="Zou S."/>
            <person name="Wang X."/>
            <person name="Liu X."/>
            <person name="Wang F."/>
            <person name="Yang Y."/>
            <person name="An X."/>
            <person name="Dong Z."/>
            <person name="Zhang K."/>
            <person name="Zhang X."/>
            <person name="Luo M.C."/>
            <person name="Dvorak J."/>
            <person name="Tong Y."/>
            <person name="Wang J."/>
            <person name="Yang H."/>
            <person name="Li Z."/>
            <person name="Wang D."/>
            <person name="Zhang A."/>
            <person name="Wang J."/>
        </authorList>
    </citation>
    <scope>NUCLEOTIDE SEQUENCE</scope>
</reference>
<dbReference type="Pfam" id="PF00692">
    <property type="entry name" value="dUTPase"/>
    <property type="match status" value="1"/>
</dbReference>
<accession>M8ALA8</accession>
<dbReference type="EC" id="3.6.1.23" evidence="3"/>
<dbReference type="Pfam" id="PF03256">
    <property type="entry name" value="ANAPC10"/>
    <property type="match status" value="1"/>
</dbReference>
<organism evidence="6">
    <name type="scientific">Triticum urartu</name>
    <name type="common">Red wild einkorn</name>
    <name type="synonym">Crithodium urartu</name>
    <dbReference type="NCBI Taxonomy" id="4572"/>
    <lineage>
        <taxon>Eukaryota</taxon>
        <taxon>Viridiplantae</taxon>
        <taxon>Streptophyta</taxon>
        <taxon>Embryophyta</taxon>
        <taxon>Tracheophyta</taxon>
        <taxon>Spermatophyta</taxon>
        <taxon>Magnoliopsida</taxon>
        <taxon>Liliopsida</taxon>
        <taxon>Poales</taxon>
        <taxon>Poaceae</taxon>
        <taxon>BOP clade</taxon>
        <taxon>Pooideae</taxon>
        <taxon>Triticodae</taxon>
        <taxon>Triticeae</taxon>
        <taxon>Triticinae</taxon>
        <taxon>Triticum</taxon>
    </lineage>
</organism>
<evidence type="ECO:0000256" key="1">
    <source>
        <dbReference type="ARBA" id="ARBA00005142"/>
    </source>
</evidence>
<dbReference type="GO" id="GO:0046081">
    <property type="term" value="P:dUTP catabolic process"/>
    <property type="evidence" value="ECO:0007669"/>
    <property type="project" value="InterPro"/>
</dbReference>
<dbReference type="STRING" id="4572.M8ALA8"/>
<dbReference type="eggNOG" id="KOG3370">
    <property type="taxonomic scope" value="Eukaryota"/>
</dbReference>
<sequence length="186" mass="20366">MAGIGVELWLLAYSGAGGTSSEEEKGAGVCDWRRSLRQGSSFSGSGGTFVVLYMDFKLDESYTPSKISIRAGDGFHNLKGANYQVFTFSTGCRVIDEDYYGPVGVVLFNYSEADFTVKPRDRVIEIIVQVIATQEVPGVEDLDATVRRSLRWRTTPPSGVPQGRISFVSLRRSSLLKFVPSSFTLG</sequence>
<protein>
    <recommendedName>
        <fullName evidence="3">dUTP diphosphatase</fullName>
        <ecNumber evidence="3">3.6.1.23</ecNumber>
    </recommendedName>
</protein>
<dbReference type="SMART" id="SM01337">
    <property type="entry name" value="APC10"/>
    <property type="match status" value="1"/>
</dbReference>
<dbReference type="PANTHER" id="PTHR11241">
    <property type="entry name" value="DEOXYURIDINE 5'-TRIPHOSPHATE NUCLEOTIDOHYDROLASE"/>
    <property type="match status" value="1"/>
</dbReference>
<keyword evidence="4" id="KW-0546">Nucleotide metabolism</keyword>
<dbReference type="EMBL" id="KD093074">
    <property type="protein sequence ID" value="EMS61629.1"/>
    <property type="molecule type" value="Genomic_DNA"/>
</dbReference>
<evidence type="ECO:0000313" key="6">
    <source>
        <dbReference type="EMBL" id="EMS61629.1"/>
    </source>
</evidence>
<dbReference type="AlphaFoldDB" id="M8ALA8"/>
<dbReference type="Gene3D" id="2.70.40.10">
    <property type="match status" value="1"/>
</dbReference>
<dbReference type="InterPro" id="IPR036157">
    <property type="entry name" value="dUTPase-like_sf"/>
</dbReference>
<dbReference type="GO" id="GO:0004170">
    <property type="term" value="F:dUTP diphosphatase activity"/>
    <property type="evidence" value="ECO:0007669"/>
    <property type="project" value="UniProtKB-EC"/>
</dbReference>
<dbReference type="SUPFAM" id="SSF49785">
    <property type="entry name" value="Galactose-binding domain-like"/>
    <property type="match status" value="1"/>
</dbReference>
<dbReference type="GO" id="GO:0000287">
    <property type="term" value="F:magnesium ion binding"/>
    <property type="evidence" value="ECO:0007669"/>
    <property type="project" value="InterPro"/>
</dbReference>
<evidence type="ECO:0000256" key="2">
    <source>
        <dbReference type="ARBA" id="ARBA00006581"/>
    </source>
</evidence>
<evidence type="ECO:0000259" key="5">
    <source>
        <dbReference type="SMART" id="SM01337"/>
    </source>
</evidence>
<dbReference type="InterPro" id="IPR008181">
    <property type="entry name" value="dUTPase"/>
</dbReference>
<dbReference type="InterPro" id="IPR004939">
    <property type="entry name" value="APC_su10/DOC_dom"/>
</dbReference>
<dbReference type="InterPro" id="IPR008979">
    <property type="entry name" value="Galactose-bd-like_sf"/>
</dbReference>
<dbReference type="SUPFAM" id="SSF51283">
    <property type="entry name" value="dUTPase-like"/>
    <property type="match status" value="1"/>
</dbReference>
<dbReference type="InterPro" id="IPR029054">
    <property type="entry name" value="dUTPase-like"/>
</dbReference>
<comment type="similarity">
    <text evidence="2">Belongs to the dUTPase family.</text>
</comment>
<evidence type="ECO:0000256" key="3">
    <source>
        <dbReference type="ARBA" id="ARBA00012379"/>
    </source>
</evidence>
<keyword evidence="6" id="KW-0378">Hydrolase</keyword>
<proteinExistence type="inferred from homology"/>
<dbReference type="PANTHER" id="PTHR11241:SF0">
    <property type="entry name" value="DEOXYURIDINE 5'-TRIPHOSPHATE NUCLEOTIDOHYDROLASE"/>
    <property type="match status" value="1"/>
</dbReference>
<comment type="pathway">
    <text evidence="1">Pyrimidine metabolism; dUMP biosynthesis; dUMP from dCTP (dUTP route): step 2/2.</text>
</comment>
<feature type="domain" description="DOC" evidence="5">
    <location>
        <begin position="29"/>
        <end position="150"/>
    </location>
</feature>
<dbReference type="eggNOG" id="KOG3437">
    <property type="taxonomic scope" value="Eukaryota"/>
</dbReference>
<name>M8ALA8_TRIUA</name>
<dbReference type="GO" id="GO:0006226">
    <property type="term" value="P:dUMP biosynthetic process"/>
    <property type="evidence" value="ECO:0007669"/>
    <property type="project" value="InterPro"/>
</dbReference>